<dbReference type="Gene3D" id="1.10.10.10">
    <property type="entry name" value="Winged helix-like DNA-binding domain superfamily/Winged helix DNA-binding domain"/>
    <property type="match status" value="1"/>
</dbReference>
<evidence type="ECO:0000256" key="1">
    <source>
        <dbReference type="ARBA" id="ARBA00023015"/>
    </source>
</evidence>
<evidence type="ECO:0000256" key="3">
    <source>
        <dbReference type="ARBA" id="ARBA00023163"/>
    </source>
</evidence>
<feature type="domain" description="HTH gntR-type" evidence="5">
    <location>
        <begin position="39"/>
        <end position="106"/>
    </location>
</feature>
<dbReference type="InterPro" id="IPR008920">
    <property type="entry name" value="TF_FadR/GntR_C"/>
</dbReference>
<organism evidence="6 7">
    <name type="scientific">Streptomyces sedi</name>
    <dbReference type="NCBI Taxonomy" id="555059"/>
    <lineage>
        <taxon>Bacteria</taxon>
        <taxon>Bacillati</taxon>
        <taxon>Actinomycetota</taxon>
        <taxon>Actinomycetes</taxon>
        <taxon>Kitasatosporales</taxon>
        <taxon>Streptomycetaceae</taxon>
        <taxon>Streptomyces</taxon>
    </lineage>
</organism>
<dbReference type="Pfam" id="PF00392">
    <property type="entry name" value="GntR"/>
    <property type="match status" value="1"/>
</dbReference>
<dbReference type="PROSITE" id="PS50949">
    <property type="entry name" value="HTH_GNTR"/>
    <property type="match status" value="1"/>
</dbReference>
<dbReference type="InterPro" id="IPR036390">
    <property type="entry name" value="WH_DNA-bd_sf"/>
</dbReference>
<dbReference type="GO" id="GO:0003700">
    <property type="term" value="F:DNA-binding transcription factor activity"/>
    <property type="evidence" value="ECO:0007669"/>
    <property type="project" value="InterPro"/>
</dbReference>
<keyword evidence="3" id="KW-0804">Transcription</keyword>
<proteinExistence type="predicted"/>
<dbReference type="InterPro" id="IPR011711">
    <property type="entry name" value="GntR_C"/>
</dbReference>
<dbReference type="EMBL" id="VDGT01000005">
    <property type="protein sequence ID" value="TNM31639.1"/>
    <property type="molecule type" value="Genomic_DNA"/>
</dbReference>
<dbReference type="Proteomes" id="UP000311713">
    <property type="component" value="Unassembled WGS sequence"/>
</dbReference>
<dbReference type="Gene3D" id="1.20.120.530">
    <property type="entry name" value="GntR ligand-binding domain-like"/>
    <property type="match status" value="1"/>
</dbReference>
<gene>
    <name evidence="6" type="ORF">FH715_08780</name>
</gene>
<feature type="compositionally biased region" description="Pro residues" evidence="4">
    <location>
        <begin position="25"/>
        <end position="36"/>
    </location>
</feature>
<dbReference type="SUPFAM" id="SSF48008">
    <property type="entry name" value="GntR ligand-binding domain-like"/>
    <property type="match status" value="1"/>
</dbReference>
<dbReference type="InterPro" id="IPR036388">
    <property type="entry name" value="WH-like_DNA-bd_sf"/>
</dbReference>
<evidence type="ECO:0000313" key="6">
    <source>
        <dbReference type="EMBL" id="TNM31639.1"/>
    </source>
</evidence>
<dbReference type="SUPFAM" id="SSF46785">
    <property type="entry name" value="Winged helix' DNA-binding domain"/>
    <property type="match status" value="1"/>
</dbReference>
<dbReference type="InterPro" id="IPR000524">
    <property type="entry name" value="Tscrpt_reg_HTH_GntR"/>
</dbReference>
<dbReference type="SMART" id="SM00895">
    <property type="entry name" value="FCD"/>
    <property type="match status" value="1"/>
</dbReference>
<dbReference type="CDD" id="cd07377">
    <property type="entry name" value="WHTH_GntR"/>
    <property type="match status" value="1"/>
</dbReference>
<sequence>MKPSPVESAISGVAAVGQRKRPRPRQTPPLRSPPLPVRRSVRAQVLAALRDALATGELRAGETYSAPLLAERYGVSATPVREAMQQLCSEGLVETVPNRGFRVAGRSARDMAELAEVRAALEVPAVLRLAEKLPSQRWEELRPLAESTVRVAAHGDLVGYAEADRRFHRELLRPTGNRQLILVAQELHRKTQCPTVPGRPPGARELIADARQHGVLLDALVRGDLPAVERLAHAHVTASPTSPLGEAWRA</sequence>
<dbReference type="PANTHER" id="PTHR43537">
    <property type="entry name" value="TRANSCRIPTIONAL REGULATOR, GNTR FAMILY"/>
    <property type="match status" value="1"/>
</dbReference>
<dbReference type="SMART" id="SM00345">
    <property type="entry name" value="HTH_GNTR"/>
    <property type="match status" value="1"/>
</dbReference>
<accession>A0A5C4V9J2</accession>
<keyword evidence="2" id="KW-0238">DNA-binding</keyword>
<dbReference type="Pfam" id="PF07729">
    <property type="entry name" value="FCD"/>
    <property type="match status" value="1"/>
</dbReference>
<dbReference type="OrthoDB" id="3864082at2"/>
<dbReference type="PANTHER" id="PTHR43537:SF45">
    <property type="entry name" value="GNTR FAMILY REGULATORY PROTEIN"/>
    <property type="match status" value="1"/>
</dbReference>
<evidence type="ECO:0000313" key="7">
    <source>
        <dbReference type="Proteomes" id="UP000311713"/>
    </source>
</evidence>
<keyword evidence="7" id="KW-1185">Reference proteome</keyword>
<protein>
    <submittedName>
        <fullName evidence="6">GntR family transcriptional regulator</fullName>
    </submittedName>
</protein>
<dbReference type="AlphaFoldDB" id="A0A5C4V9J2"/>
<evidence type="ECO:0000256" key="4">
    <source>
        <dbReference type="SAM" id="MobiDB-lite"/>
    </source>
</evidence>
<name>A0A5C4V9J2_9ACTN</name>
<evidence type="ECO:0000259" key="5">
    <source>
        <dbReference type="PROSITE" id="PS50949"/>
    </source>
</evidence>
<keyword evidence="1" id="KW-0805">Transcription regulation</keyword>
<reference evidence="6 7" key="1">
    <citation type="submission" date="2019-06" db="EMBL/GenBank/DDBJ databases">
        <title>Draft genome of Streptomyces sedi sp. JCM16909.</title>
        <authorList>
            <person name="Klykleung N."/>
            <person name="Tanasupawat S."/>
            <person name="Kudo T."/>
            <person name="Yuki M."/>
            <person name="Ohkuma M."/>
        </authorList>
    </citation>
    <scope>NUCLEOTIDE SEQUENCE [LARGE SCALE GENOMIC DNA]</scope>
    <source>
        <strain evidence="6 7">JCM 16909</strain>
    </source>
</reference>
<feature type="region of interest" description="Disordered" evidence="4">
    <location>
        <begin position="1"/>
        <end position="36"/>
    </location>
</feature>
<evidence type="ECO:0000256" key="2">
    <source>
        <dbReference type="ARBA" id="ARBA00023125"/>
    </source>
</evidence>
<dbReference type="GO" id="GO:0003677">
    <property type="term" value="F:DNA binding"/>
    <property type="evidence" value="ECO:0007669"/>
    <property type="project" value="UniProtKB-KW"/>
</dbReference>
<comment type="caution">
    <text evidence="6">The sequence shown here is derived from an EMBL/GenBank/DDBJ whole genome shotgun (WGS) entry which is preliminary data.</text>
</comment>